<dbReference type="PROSITE" id="PS00061">
    <property type="entry name" value="ADH_SHORT"/>
    <property type="match status" value="1"/>
</dbReference>
<dbReference type="InterPro" id="IPR036291">
    <property type="entry name" value="NAD(P)-bd_dom_sf"/>
</dbReference>
<gene>
    <name evidence="5" type="ORF">KKP3000_000699</name>
</gene>
<evidence type="ECO:0000313" key="5">
    <source>
        <dbReference type="EMBL" id="MFB5191911.1"/>
    </source>
</evidence>
<keyword evidence="2 5" id="KW-0560">Oxidoreductase</keyword>
<protein>
    <submittedName>
        <fullName evidence="5">SDR family oxidoreductase</fullName>
        <ecNumber evidence="5">1.-.-.-</ecNumber>
    </submittedName>
</protein>
<comment type="similarity">
    <text evidence="1 3">Belongs to the short-chain dehydrogenases/reductases (SDR) family.</text>
</comment>
<accession>A0ABV5AIF9</accession>
<proteinExistence type="inferred from homology"/>
<dbReference type="SUPFAM" id="SSF51735">
    <property type="entry name" value="NAD(P)-binding Rossmann-fold domains"/>
    <property type="match status" value="1"/>
</dbReference>
<comment type="caution">
    <text evidence="5">The sequence shown here is derived from an EMBL/GenBank/DDBJ whole genome shotgun (WGS) entry which is preliminary data.</text>
</comment>
<dbReference type="EC" id="1.-.-.-" evidence="5"/>
<evidence type="ECO:0000313" key="6">
    <source>
        <dbReference type="Proteomes" id="UP001579974"/>
    </source>
</evidence>
<feature type="domain" description="Ketoreductase" evidence="4">
    <location>
        <begin position="10"/>
        <end position="199"/>
    </location>
</feature>
<dbReference type="PANTHER" id="PTHR42760:SF37">
    <property type="entry name" value="CLAVALDEHYDE DEHYDROGENASE"/>
    <property type="match status" value="1"/>
</dbReference>
<name>A0ABV5AIF9_9BACL</name>
<dbReference type="CDD" id="cd05233">
    <property type="entry name" value="SDR_c"/>
    <property type="match status" value="1"/>
</dbReference>
<sequence>MIQFDSFKGKNIAISGASRGIGRETSKLLGSLGANLILGSRNEAELKEVAVQVEQAGGHALPVHLDVTDEISVRDFSDAARREFGRVDTLINSAGTGRFSSVLDLSSEDFDQMISVNLKGTFLCCKYFGKQMVKQGFGHILNIVSIAGVVALPGGGGYSASKFGILGLSRVLQTELRSQGVQVTSVLPGAVNSTFWADIDPKPDLSSMIPLATLARHIVYLLSSHDGAFVDEMTIMPPLGIL</sequence>
<reference evidence="5 6" key="1">
    <citation type="journal article" date="2024" name="Int. J. Mol. Sci.">
        <title>Exploration of Alicyclobacillus spp. Genome in Search of Antibiotic Resistance.</title>
        <authorList>
            <person name="Bucka-Kolendo J."/>
            <person name="Kiousi D.E."/>
            <person name="Dekowska A."/>
            <person name="Mikolajczuk-Szczyrba A."/>
            <person name="Karadedos D.M."/>
            <person name="Michael P."/>
            <person name="Galanis A."/>
            <person name="Sokolowska B."/>
        </authorList>
    </citation>
    <scope>NUCLEOTIDE SEQUENCE [LARGE SCALE GENOMIC DNA]</scope>
    <source>
        <strain evidence="5 6">KKP 3000</strain>
    </source>
</reference>
<evidence type="ECO:0000256" key="2">
    <source>
        <dbReference type="ARBA" id="ARBA00023002"/>
    </source>
</evidence>
<organism evidence="5 6">
    <name type="scientific">Alicyclobacillus fastidiosus</name>
    <dbReference type="NCBI Taxonomy" id="392011"/>
    <lineage>
        <taxon>Bacteria</taxon>
        <taxon>Bacillati</taxon>
        <taxon>Bacillota</taxon>
        <taxon>Bacilli</taxon>
        <taxon>Bacillales</taxon>
        <taxon>Alicyclobacillaceae</taxon>
        <taxon>Alicyclobacillus</taxon>
    </lineage>
</organism>
<dbReference type="InterPro" id="IPR020904">
    <property type="entry name" value="Sc_DH/Rdtase_CS"/>
</dbReference>
<dbReference type="RefSeq" id="WP_275475023.1">
    <property type="nucleotide sequence ID" value="NZ_CP162940.1"/>
</dbReference>
<keyword evidence="6" id="KW-1185">Reference proteome</keyword>
<dbReference type="EMBL" id="JBDXSU010000015">
    <property type="protein sequence ID" value="MFB5191911.1"/>
    <property type="molecule type" value="Genomic_DNA"/>
</dbReference>
<dbReference type="Proteomes" id="UP001579974">
    <property type="component" value="Unassembled WGS sequence"/>
</dbReference>
<dbReference type="SMART" id="SM00822">
    <property type="entry name" value="PKS_KR"/>
    <property type="match status" value="1"/>
</dbReference>
<dbReference type="Gene3D" id="3.40.50.720">
    <property type="entry name" value="NAD(P)-binding Rossmann-like Domain"/>
    <property type="match status" value="1"/>
</dbReference>
<dbReference type="Pfam" id="PF00106">
    <property type="entry name" value="adh_short"/>
    <property type="match status" value="1"/>
</dbReference>
<dbReference type="InterPro" id="IPR002347">
    <property type="entry name" value="SDR_fam"/>
</dbReference>
<evidence type="ECO:0000259" key="4">
    <source>
        <dbReference type="SMART" id="SM00822"/>
    </source>
</evidence>
<dbReference type="GO" id="GO:0016491">
    <property type="term" value="F:oxidoreductase activity"/>
    <property type="evidence" value="ECO:0007669"/>
    <property type="project" value="UniProtKB-KW"/>
</dbReference>
<dbReference type="PRINTS" id="PR00081">
    <property type="entry name" value="GDHRDH"/>
</dbReference>
<evidence type="ECO:0000256" key="3">
    <source>
        <dbReference type="RuleBase" id="RU000363"/>
    </source>
</evidence>
<dbReference type="PRINTS" id="PR00080">
    <property type="entry name" value="SDRFAMILY"/>
</dbReference>
<evidence type="ECO:0000256" key="1">
    <source>
        <dbReference type="ARBA" id="ARBA00006484"/>
    </source>
</evidence>
<dbReference type="InterPro" id="IPR057326">
    <property type="entry name" value="KR_dom"/>
</dbReference>
<dbReference type="PANTHER" id="PTHR42760">
    <property type="entry name" value="SHORT-CHAIN DEHYDROGENASES/REDUCTASES FAMILY MEMBER"/>
    <property type="match status" value="1"/>
</dbReference>